<feature type="domain" description="EAL" evidence="3">
    <location>
        <begin position="152"/>
        <end position="405"/>
    </location>
</feature>
<dbReference type="InterPro" id="IPR001789">
    <property type="entry name" value="Sig_transdc_resp-reg_receiver"/>
</dbReference>
<reference evidence="4 5" key="1">
    <citation type="submission" date="2024-02" db="EMBL/GenBank/DDBJ databases">
        <title>Genome sequence of Aquincola sp. MAHUQ-54.</title>
        <authorList>
            <person name="Huq M.A."/>
        </authorList>
    </citation>
    <scope>NUCLEOTIDE SEQUENCE [LARGE SCALE GENOMIC DNA]</scope>
    <source>
        <strain evidence="4 5">MAHUQ-54</strain>
    </source>
</reference>
<feature type="domain" description="Response regulatory" evidence="2">
    <location>
        <begin position="14"/>
        <end position="136"/>
    </location>
</feature>
<dbReference type="Gene3D" id="3.20.20.450">
    <property type="entry name" value="EAL domain"/>
    <property type="match status" value="1"/>
</dbReference>
<dbReference type="CDD" id="cd01948">
    <property type="entry name" value="EAL"/>
    <property type="match status" value="1"/>
</dbReference>
<accession>A0AAW9QP08</accession>
<evidence type="ECO:0000256" key="1">
    <source>
        <dbReference type="PROSITE-ProRule" id="PRU00169"/>
    </source>
</evidence>
<dbReference type="AlphaFoldDB" id="A0AAW9QP08"/>
<dbReference type="InterPro" id="IPR011006">
    <property type="entry name" value="CheY-like_superfamily"/>
</dbReference>
<dbReference type="SUPFAM" id="SSF52172">
    <property type="entry name" value="CheY-like"/>
    <property type="match status" value="1"/>
</dbReference>
<evidence type="ECO:0000313" key="4">
    <source>
        <dbReference type="EMBL" id="MEF7616315.1"/>
    </source>
</evidence>
<sequence>MDAGKPAPPARREAVLVVDDSVVQRQHAAGLCRALGVGEVHEAQHGRDALALLDAMPHPPSLMVIDLEMPVMDGFELIQQMGKRGLRIPFLVASSREGALVRAVEVMAATLGMPLLGGVAKPLTAEVLAGALQGSHEVDARAVAAAVPNAQPPIAPELLAAALQAGSVVPHYQPKVDIRTGLVRGVEVLARWTDPVLGVVPPDRFIATAEQHGLIHGLTRSILDQSMAQVAHWNARGLVLSLAVNLSPLLLQTPTLVEEISALLAHHGVAAGQLVLEITEGSLVGYDAGTMGLLARLRMRGVGLSIDDYGTGFSSMQQLARIPFTELKIDRSFVHGAHRQAHLRVILQSALEMAGRLGLVSVAEGVETIDDWRLLQEFGCTVGQGFLVARPMVGGALPRWMKSHERRLPELRMPRTAARAAAEEETK</sequence>
<dbReference type="SUPFAM" id="SSF141868">
    <property type="entry name" value="EAL domain-like"/>
    <property type="match status" value="1"/>
</dbReference>
<dbReference type="GO" id="GO:0071111">
    <property type="term" value="F:cyclic-guanylate-specific phosphodiesterase activity"/>
    <property type="evidence" value="ECO:0007669"/>
    <property type="project" value="InterPro"/>
</dbReference>
<dbReference type="SMART" id="SM00448">
    <property type="entry name" value="REC"/>
    <property type="match status" value="1"/>
</dbReference>
<dbReference type="InterPro" id="IPR001633">
    <property type="entry name" value="EAL_dom"/>
</dbReference>
<name>A0AAW9QP08_9BURK</name>
<keyword evidence="5" id="KW-1185">Reference proteome</keyword>
<dbReference type="EMBL" id="JAZIBG010000041">
    <property type="protein sequence ID" value="MEF7616315.1"/>
    <property type="molecule type" value="Genomic_DNA"/>
</dbReference>
<feature type="modified residue" description="4-aspartylphosphate" evidence="1">
    <location>
        <position position="66"/>
    </location>
</feature>
<evidence type="ECO:0000313" key="5">
    <source>
        <dbReference type="Proteomes" id="UP001336250"/>
    </source>
</evidence>
<dbReference type="Pfam" id="PF00072">
    <property type="entry name" value="Response_reg"/>
    <property type="match status" value="1"/>
</dbReference>
<evidence type="ECO:0000259" key="3">
    <source>
        <dbReference type="PROSITE" id="PS50883"/>
    </source>
</evidence>
<comment type="caution">
    <text evidence="4">The sequence shown here is derived from an EMBL/GenBank/DDBJ whole genome shotgun (WGS) entry which is preliminary data.</text>
</comment>
<dbReference type="Pfam" id="PF00563">
    <property type="entry name" value="EAL"/>
    <property type="match status" value="1"/>
</dbReference>
<dbReference type="InterPro" id="IPR050706">
    <property type="entry name" value="Cyclic-di-GMP_PDE-like"/>
</dbReference>
<dbReference type="PROSITE" id="PS50110">
    <property type="entry name" value="RESPONSE_REGULATORY"/>
    <property type="match status" value="1"/>
</dbReference>
<protein>
    <submittedName>
        <fullName evidence="4">EAL domain-containing protein</fullName>
    </submittedName>
</protein>
<dbReference type="RefSeq" id="WP_332291777.1">
    <property type="nucleotide sequence ID" value="NZ_JAZIBG010000041.1"/>
</dbReference>
<evidence type="ECO:0000259" key="2">
    <source>
        <dbReference type="PROSITE" id="PS50110"/>
    </source>
</evidence>
<gene>
    <name evidence="4" type="ORF">V4F39_20540</name>
</gene>
<dbReference type="PANTHER" id="PTHR33121:SF79">
    <property type="entry name" value="CYCLIC DI-GMP PHOSPHODIESTERASE PDED-RELATED"/>
    <property type="match status" value="1"/>
</dbReference>
<dbReference type="GO" id="GO:0000160">
    <property type="term" value="P:phosphorelay signal transduction system"/>
    <property type="evidence" value="ECO:0007669"/>
    <property type="project" value="InterPro"/>
</dbReference>
<dbReference type="Gene3D" id="3.40.50.2300">
    <property type="match status" value="1"/>
</dbReference>
<keyword evidence="1" id="KW-0597">Phosphoprotein</keyword>
<dbReference type="InterPro" id="IPR035919">
    <property type="entry name" value="EAL_sf"/>
</dbReference>
<dbReference type="PROSITE" id="PS50883">
    <property type="entry name" value="EAL"/>
    <property type="match status" value="1"/>
</dbReference>
<proteinExistence type="predicted"/>
<dbReference type="CDD" id="cd17546">
    <property type="entry name" value="REC_hyHK_CKI1_RcsC-like"/>
    <property type="match status" value="1"/>
</dbReference>
<dbReference type="SMART" id="SM00052">
    <property type="entry name" value="EAL"/>
    <property type="match status" value="1"/>
</dbReference>
<organism evidence="4 5">
    <name type="scientific">Aquincola agrisoli</name>
    <dbReference type="NCBI Taxonomy" id="3119538"/>
    <lineage>
        <taxon>Bacteria</taxon>
        <taxon>Pseudomonadati</taxon>
        <taxon>Pseudomonadota</taxon>
        <taxon>Betaproteobacteria</taxon>
        <taxon>Burkholderiales</taxon>
        <taxon>Sphaerotilaceae</taxon>
        <taxon>Aquincola</taxon>
    </lineage>
</organism>
<dbReference type="Proteomes" id="UP001336250">
    <property type="component" value="Unassembled WGS sequence"/>
</dbReference>
<dbReference type="PANTHER" id="PTHR33121">
    <property type="entry name" value="CYCLIC DI-GMP PHOSPHODIESTERASE PDEF"/>
    <property type="match status" value="1"/>
</dbReference>